<comment type="caution">
    <text evidence="1">The sequence shown here is derived from an EMBL/GenBank/DDBJ whole genome shotgun (WGS) entry which is preliminary data.</text>
</comment>
<name>A0A917USQ8_9BACI</name>
<dbReference type="EMBL" id="BMNQ01000001">
    <property type="protein sequence ID" value="GGJ83143.1"/>
    <property type="molecule type" value="Genomic_DNA"/>
</dbReference>
<accession>A0A917USQ8</accession>
<protein>
    <submittedName>
        <fullName evidence="1">Uncharacterized protein</fullName>
    </submittedName>
</protein>
<dbReference type="Proteomes" id="UP000658382">
    <property type="component" value="Unassembled WGS sequence"/>
</dbReference>
<keyword evidence="2" id="KW-1185">Reference proteome</keyword>
<reference evidence="1" key="1">
    <citation type="journal article" date="2014" name="Int. J. Syst. Evol. Microbiol.">
        <title>Complete genome sequence of Corynebacterium casei LMG S-19264T (=DSM 44701T), isolated from a smear-ripened cheese.</title>
        <authorList>
            <consortium name="US DOE Joint Genome Institute (JGI-PGF)"/>
            <person name="Walter F."/>
            <person name="Albersmeier A."/>
            <person name="Kalinowski J."/>
            <person name="Ruckert C."/>
        </authorList>
    </citation>
    <scope>NUCLEOTIDE SEQUENCE</scope>
    <source>
        <strain evidence="1">JCM 12580</strain>
    </source>
</reference>
<dbReference type="AlphaFoldDB" id="A0A917USQ8"/>
<evidence type="ECO:0000313" key="1">
    <source>
        <dbReference type="EMBL" id="GGJ83143.1"/>
    </source>
</evidence>
<reference evidence="1" key="2">
    <citation type="submission" date="2020-09" db="EMBL/GenBank/DDBJ databases">
        <authorList>
            <person name="Sun Q."/>
            <person name="Ohkuma M."/>
        </authorList>
    </citation>
    <scope>NUCLEOTIDE SEQUENCE</scope>
    <source>
        <strain evidence="1">JCM 12580</strain>
    </source>
</reference>
<proteinExistence type="predicted"/>
<gene>
    <name evidence="1" type="ORF">GCM10007063_02090</name>
</gene>
<sequence length="85" mass="9887">MGKGYEYYRSIGTKKMECKEVQITSLDDKHAVAHTKWNSVYLKAEEEVSIPFNNNYLIQFRDDKPIIFGWITGDESQLLKDKGII</sequence>
<evidence type="ECO:0000313" key="2">
    <source>
        <dbReference type="Proteomes" id="UP000658382"/>
    </source>
</evidence>
<organism evidence="1 2">
    <name type="scientific">Lentibacillus kapialis</name>
    <dbReference type="NCBI Taxonomy" id="340214"/>
    <lineage>
        <taxon>Bacteria</taxon>
        <taxon>Bacillati</taxon>
        <taxon>Bacillota</taxon>
        <taxon>Bacilli</taxon>
        <taxon>Bacillales</taxon>
        <taxon>Bacillaceae</taxon>
        <taxon>Lentibacillus</taxon>
    </lineage>
</organism>